<dbReference type="Pfam" id="PF18759">
    <property type="entry name" value="Plavaka"/>
    <property type="match status" value="1"/>
</dbReference>
<organism evidence="1 2">
    <name type="scientific">Dendrothele bispora (strain CBS 962.96)</name>
    <dbReference type="NCBI Taxonomy" id="1314807"/>
    <lineage>
        <taxon>Eukaryota</taxon>
        <taxon>Fungi</taxon>
        <taxon>Dikarya</taxon>
        <taxon>Basidiomycota</taxon>
        <taxon>Agaricomycotina</taxon>
        <taxon>Agaricomycetes</taxon>
        <taxon>Agaricomycetidae</taxon>
        <taxon>Agaricales</taxon>
        <taxon>Agaricales incertae sedis</taxon>
        <taxon>Dendrothele</taxon>
    </lineage>
</organism>
<sequence>MADLDELVKDVLQAKDFKTEDLDEFSSKNVSRDMDKWLRPNFHLPAEDGWIEALVDISLPAEGIKCVESEAPRLTVDCAFYQKPLEQHKGLNENESSAHQDTCLHYELYNSDAYLQEYERIQIQQRQCQLNDPVLKEEGDIENVPVGIMCWSDKTQVTQFGNQLMWPIYMYFGNQSKYKHAKPTSFAALYLAYIPKLPSNQDFYQETFGFPASSSTLTYLNFEARVNTGDMGFDT</sequence>
<evidence type="ECO:0000313" key="1">
    <source>
        <dbReference type="EMBL" id="THU89881.1"/>
    </source>
</evidence>
<dbReference type="OrthoDB" id="2687259at2759"/>
<dbReference type="EMBL" id="ML179353">
    <property type="protein sequence ID" value="THU89881.1"/>
    <property type="molecule type" value="Genomic_DNA"/>
</dbReference>
<proteinExistence type="predicted"/>
<name>A0A4S8LLE6_DENBC</name>
<gene>
    <name evidence="1" type="ORF">K435DRAFT_864828</name>
</gene>
<dbReference type="Proteomes" id="UP000297245">
    <property type="component" value="Unassembled WGS sequence"/>
</dbReference>
<reference evidence="1 2" key="1">
    <citation type="journal article" date="2019" name="Nat. Ecol. Evol.">
        <title>Megaphylogeny resolves global patterns of mushroom evolution.</title>
        <authorList>
            <person name="Varga T."/>
            <person name="Krizsan K."/>
            <person name="Foldi C."/>
            <person name="Dima B."/>
            <person name="Sanchez-Garcia M."/>
            <person name="Sanchez-Ramirez S."/>
            <person name="Szollosi G.J."/>
            <person name="Szarkandi J.G."/>
            <person name="Papp V."/>
            <person name="Albert L."/>
            <person name="Andreopoulos W."/>
            <person name="Angelini C."/>
            <person name="Antonin V."/>
            <person name="Barry K.W."/>
            <person name="Bougher N.L."/>
            <person name="Buchanan P."/>
            <person name="Buyck B."/>
            <person name="Bense V."/>
            <person name="Catcheside P."/>
            <person name="Chovatia M."/>
            <person name="Cooper J."/>
            <person name="Damon W."/>
            <person name="Desjardin D."/>
            <person name="Finy P."/>
            <person name="Geml J."/>
            <person name="Haridas S."/>
            <person name="Hughes K."/>
            <person name="Justo A."/>
            <person name="Karasinski D."/>
            <person name="Kautmanova I."/>
            <person name="Kiss B."/>
            <person name="Kocsube S."/>
            <person name="Kotiranta H."/>
            <person name="LaButti K.M."/>
            <person name="Lechner B.E."/>
            <person name="Liimatainen K."/>
            <person name="Lipzen A."/>
            <person name="Lukacs Z."/>
            <person name="Mihaltcheva S."/>
            <person name="Morgado L.N."/>
            <person name="Niskanen T."/>
            <person name="Noordeloos M.E."/>
            <person name="Ohm R.A."/>
            <person name="Ortiz-Santana B."/>
            <person name="Ovrebo C."/>
            <person name="Racz N."/>
            <person name="Riley R."/>
            <person name="Savchenko A."/>
            <person name="Shiryaev A."/>
            <person name="Soop K."/>
            <person name="Spirin V."/>
            <person name="Szebenyi C."/>
            <person name="Tomsovsky M."/>
            <person name="Tulloss R.E."/>
            <person name="Uehling J."/>
            <person name="Grigoriev I.V."/>
            <person name="Vagvolgyi C."/>
            <person name="Papp T."/>
            <person name="Martin F.M."/>
            <person name="Miettinen O."/>
            <person name="Hibbett D.S."/>
            <person name="Nagy L.G."/>
        </authorList>
    </citation>
    <scope>NUCLEOTIDE SEQUENCE [LARGE SCALE GENOMIC DNA]</scope>
    <source>
        <strain evidence="1 2">CBS 962.96</strain>
    </source>
</reference>
<dbReference type="InterPro" id="IPR041078">
    <property type="entry name" value="Plavaka"/>
</dbReference>
<dbReference type="AlphaFoldDB" id="A0A4S8LLE6"/>
<evidence type="ECO:0000313" key="2">
    <source>
        <dbReference type="Proteomes" id="UP000297245"/>
    </source>
</evidence>
<keyword evidence="2" id="KW-1185">Reference proteome</keyword>
<accession>A0A4S8LLE6</accession>
<protein>
    <submittedName>
        <fullName evidence="1">Uncharacterized protein</fullName>
    </submittedName>
</protein>